<keyword evidence="3 5" id="KW-0520">NAD</keyword>
<evidence type="ECO:0000313" key="6">
    <source>
        <dbReference type="EMBL" id="KRK12213.1"/>
    </source>
</evidence>
<dbReference type="AlphaFoldDB" id="A0A0R1ESD4"/>
<dbReference type="EMBL" id="AZCT01000009">
    <property type="protein sequence ID" value="KRK12213.1"/>
    <property type="molecule type" value="Genomic_DNA"/>
</dbReference>
<name>A0A0R1ESD4_LACZE</name>
<dbReference type="InterPro" id="IPR042081">
    <property type="entry name" value="RNA_2'-PTrans_C"/>
</dbReference>
<comment type="caution">
    <text evidence="6">The sequence shown here is derived from an EMBL/GenBank/DDBJ whole genome shotgun (WGS) entry which is preliminary data.</text>
</comment>
<dbReference type="eggNOG" id="COG1859">
    <property type="taxonomic scope" value="Bacteria"/>
</dbReference>
<proteinExistence type="inferred from homology"/>
<dbReference type="InterPro" id="IPR022928">
    <property type="entry name" value="RNA_2'-PTrans_KptA"/>
</dbReference>
<evidence type="ECO:0000256" key="5">
    <source>
        <dbReference type="HAMAP-Rule" id="MF_00299"/>
    </source>
</evidence>
<evidence type="ECO:0000256" key="3">
    <source>
        <dbReference type="ARBA" id="ARBA00023027"/>
    </source>
</evidence>
<gene>
    <name evidence="5" type="primary">kptA</name>
    <name evidence="6" type="ORF">FD51_GL002969</name>
</gene>
<dbReference type="InterPro" id="IPR042080">
    <property type="entry name" value="RNA_2'-PTrans_N"/>
</dbReference>
<dbReference type="GO" id="GO:0006388">
    <property type="term" value="P:tRNA splicing, via endonucleolytic cleavage and ligation"/>
    <property type="evidence" value="ECO:0007669"/>
    <property type="project" value="UniProtKB-UniRule"/>
</dbReference>
<keyword evidence="2 5" id="KW-0808">Transferase</keyword>
<dbReference type="Gene3D" id="1.10.10.970">
    <property type="entry name" value="RNA 2'-phosphotransferase, Tpt1/KptA family, N-terminal domain"/>
    <property type="match status" value="1"/>
</dbReference>
<dbReference type="HAMAP" id="MF_00299">
    <property type="entry name" value="KptA"/>
    <property type="match status" value="1"/>
</dbReference>
<evidence type="ECO:0000256" key="1">
    <source>
        <dbReference type="ARBA" id="ARBA00009836"/>
    </source>
</evidence>
<dbReference type="GO" id="GO:0000215">
    <property type="term" value="F:tRNA 2'-phosphotransferase activity"/>
    <property type="evidence" value="ECO:0007669"/>
    <property type="project" value="TreeGrafter"/>
</dbReference>
<comment type="function">
    <text evidence="4 5">Removes the 2'-phosphate from RNA via an intermediate in which the phosphate is ADP-ribosylated by NAD followed by a presumed transesterification to release the RNA and generate ADP-ribose 1''-2''-cyclic phosphate (APPR&gt;P). May function as an ADP-ribosylase.</text>
</comment>
<dbReference type="Proteomes" id="UP000051984">
    <property type="component" value="Unassembled WGS sequence"/>
</dbReference>
<dbReference type="RefSeq" id="WP_010491360.1">
    <property type="nucleotide sequence ID" value="NZ_AZCT01000009.1"/>
</dbReference>
<accession>A0A0R1ESD4</accession>
<dbReference type="Pfam" id="PF01885">
    <property type="entry name" value="PTS_2-RNA"/>
    <property type="match status" value="1"/>
</dbReference>
<dbReference type="EC" id="2.7.1.-" evidence="5"/>
<evidence type="ECO:0000313" key="7">
    <source>
        <dbReference type="Proteomes" id="UP000051984"/>
    </source>
</evidence>
<dbReference type="InterPro" id="IPR002745">
    <property type="entry name" value="Ptrans_KptA/Tpt1"/>
</dbReference>
<comment type="similarity">
    <text evidence="1 5">Belongs to the KptA/TPT1 family.</text>
</comment>
<evidence type="ECO:0000256" key="4">
    <source>
        <dbReference type="ARBA" id="ARBA00025212"/>
    </source>
</evidence>
<dbReference type="PATRIC" id="fig|1423816.3.peg.3085"/>
<dbReference type="PANTHER" id="PTHR12684">
    <property type="entry name" value="PUTATIVE PHOSPHOTRANSFERASE"/>
    <property type="match status" value="1"/>
</dbReference>
<dbReference type="Gene3D" id="3.20.170.30">
    <property type="match status" value="1"/>
</dbReference>
<reference evidence="6 7" key="1">
    <citation type="journal article" date="2015" name="Genome Announc.">
        <title>Expanding the biotechnology potential of lactobacilli through comparative genomics of 213 strains and associated genera.</title>
        <authorList>
            <person name="Sun Z."/>
            <person name="Harris H.M."/>
            <person name="McCann A."/>
            <person name="Guo C."/>
            <person name="Argimon S."/>
            <person name="Zhang W."/>
            <person name="Yang X."/>
            <person name="Jeffery I.B."/>
            <person name="Cooney J.C."/>
            <person name="Kagawa T.F."/>
            <person name="Liu W."/>
            <person name="Song Y."/>
            <person name="Salvetti E."/>
            <person name="Wrobel A."/>
            <person name="Rasinkangas P."/>
            <person name="Parkhill J."/>
            <person name="Rea M.C."/>
            <person name="O'Sullivan O."/>
            <person name="Ritari J."/>
            <person name="Douillard F.P."/>
            <person name="Paul Ross R."/>
            <person name="Yang R."/>
            <person name="Briner A.E."/>
            <person name="Felis G.E."/>
            <person name="de Vos W.M."/>
            <person name="Barrangou R."/>
            <person name="Klaenhammer T.R."/>
            <person name="Caufield P.W."/>
            <person name="Cui Y."/>
            <person name="Zhang H."/>
            <person name="O'Toole P.W."/>
        </authorList>
    </citation>
    <scope>NUCLEOTIDE SEQUENCE [LARGE SCALE GENOMIC DNA]</scope>
    <source>
        <strain evidence="6 7">DSM 20178</strain>
    </source>
</reference>
<dbReference type="GO" id="GO:0003950">
    <property type="term" value="F:NAD+ poly-ADP-ribosyltransferase activity"/>
    <property type="evidence" value="ECO:0007669"/>
    <property type="project" value="InterPro"/>
</dbReference>
<protein>
    <recommendedName>
        <fullName evidence="5">Probable RNA 2'-phosphotransferase</fullName>
        <ecNumber evidence="5">2.7.1.-</ecNumber>
    </recommendedName>
</protein>
<dbReference type="PANTHER" id="PTHR12684:SF2">
    <property type="entry name" value="TRNA 2'-PHOSPHOTRANSFERASE 1"/>
    <property type="match status" value="1"/>
</dbReference>
<sequence>MDKRLVRISKTLSLILRHHPEKIGVALDRYGRTDLETLLRRFNAHYQMHLDRQVLDDIMTQSDKQRFAIEGSTIRAVYGHSVPVLPLMPARRPPIWLYHGTSHQAAALIDIEGLKPMDRDFVHLSENPKMAWQVGVRHDRHPVIYRVAAQSAADAGEIFYPTGSQVWLVHAVPPAFLTRTSSPTS</sequence>
<organism evidence="6 7">
    <name type="scientific">Lacticaseibacillus zeae DSM 20178 = KCTC 3804</name>
    <dbReference type="NCBI Taxonomy" id="1423816"/>
    <lineage>
        <taxon>Bacteria</taxon>
        <taxon>Bacillati</taxon>
        <taxon>Bacillota</taxon>
        <taxon>Bacilli</taxon>
        <taxon>Lactobacillales</taxon>
        <taxon>Lactobacillaceae</taxon>
        <taxon>Lacticaseibacillus</taxon>
    </lineage>
</organism>
<evidence type="ECO:0000256" key="2">
    <source>
        <dbReference type="ARBA" id="ARBA00022679"/>
    </source>
</evidence>
<dbReference type="SUPFAM" id="SSF56399">
    <property type="entry name" value="ADP-ribosylation"/>
    <property type="match status" value="1"/>
</dbReference>